<dbReference type="InterPro" id="IPR050931">
    <property type="entry name" value="Mito_Protein_Transport_Metaxin"/>
</dbReference>
<sequence>MRGEAKGPEDRLRFVLVARKGAFGLPTACPSCLPVYLYLRLASVPFDLQYDVKNPDSDHIPFVELGDYVAYGNEKGGVINGLKDDGIVDLDSKLSTYSFPDWLSMKAMVCSWLVDAALFELWVDSDGSAADTIYFSDLPWPIGKLLHWKQSRDVKNKLGITKANTVETEEEVIYRKAKTAYEALSSKLGDQTFFFENRPTSLDAIFLGHSLFVLQTLPETSALRNLLLKHDNLVKYSEKLKKEFLEASSSSSTIPRSSFESSTSSTSGRGFSSHWTWSSKPKPKPKRERTEEEKTFRRRAKYFLATQLVAVVVFLTLFGPSSGREELEMGDDGDDDLDYDY</sequence>
<dbReference type="PANTHER" id="PTHR12289:SF41">
    <property type="entry name" value="FAILED AXON CONNECTIONS-RELATED"/>
    <property type="match status" value="1"/>
</dbReference>
<feature type="domain" description="Thioredoxin-like fold" evidence="9">
    <location>
        <begin position="30"/>
        <end position="126"/>
    </location>
</feature>
<dbReference type="OrthoDB" id="5835136at2759"/>
<dbReference type="Pfam" id="PF17171">
    <property type="entry name" value="GST_C_6"/>
    <property type="match status" value="1"/>
</dbReference>
<protein>
    <recommendedName>
        <fullName evidence="6">Metaxin</fullName>
    </recommendedName>
</protein>
<evidence type="ECO:0000256" key="7">
    <source>
        <dbReference type="SAM" id="MobiDB-lite"/>
    </source>
</evidence>
<dbReference type="Pfam" id="PF17172">
    <property type="entry name" value="GST_N_4"/>
    <property type="match status" value="1"/>
</dbReference>
<evidence type="ECO:0000256" key="3">
    <source>
        <dbReference type="ARBA" id="ARBA00022787"/>
    </source>
</evidence>
<dbReference type="GO" id="GO:0001401">
    <property type="term" value="C:SAM complex"/>
    <property type="evidence" value="ECO:0007669"/>
    <property type="project" value="InterPro"/>
</dbReference>
<dbReference type="SUPFAM" id="SSF47616">
    <property type="entry name" value="GST C-terminal domain-like"/>
    <property type="match status" value="1"/>
</dbReference>
<evidence type="ECO:0000256" key="1">
    <source>
        <dbReference type="ARBA" id="ARBA00004294"/>
    </source>
</evidence>
<comment type="similarity">
    <text evidence="2 6">Belongs to the metaxin family.</text>
</comment>
<keyword evidence="3 6" id="KW-1000">Mitochondrion outer membrane</keyword>
<feature type="compositionally biased region" description="Low complexity" evidence="7">
    <location>
        <begin position="252"/>
        <end position="273"/>
    </location>
</feature>
<feature type="domain" description="Metaxin glutathione S-transferase" evidence="8">
    <location>
        <begin position="177"/>
        <end position="239"/>
    </location>
</feature>
<dbReference type="PANTHER" id="PTHR12289">
    <property type="entry name" value="METAXIN RELATED"/>
    <property type="match status" value="1"/>
</dbReference>
<dbReference type="GO" id="GO:0006626">
    <property type="term" value="P:protein targeting to mitochondrion"/>
    <property type="evidence" value="ECO:0007669"/>
    <property type="project" value="TreeGrafter"/>
</dbReference>
<dbReference type="InterPro" id="IPR036282">
    <property type="entry name" value="Glutathione-S-Trfase_C_sf"/>
</dbReference>
<dbReference type="PIRSF" id="PIRSF038150">
    <property type="entry name" value="Metaxin"/>
    <property type="match status" value="1"/>
</dbReference>
<evidence type="ECO:0000256" key="5">
    <source>
        <dbReference type="ARBA" id="ARBA00023136"/>
    </source>
</evidence>
<evidence type="ECO:0000256" key="2">
    <source>
        <dbReference type="ARBA" id="ARBA00009170"/>
    </source>
</evidence>
<evidence type="ECO:0000256" key="4">
    <source>
        <dbReference type="ARBA" id="ARBA00023128"/>
    </source>
</evidence>
<comment type="function">
    <text evidence="6">Involved in transport of proteins into the mitochondrion.</text>
</comment>
<reference evidence="10" key="1">
    <citation type="submission" date="2017-07" db="EMBL/GenBank/DDBJ databases">
        <title>Taro Niue Genome Assembly and Annotation.</title>
        <authorList>
            <person name="Atibalentja N."/>
            <person name="Keating K."/>
            <person name="Fields C.J."/>
        </authorList>
    </citation>
    <scope>NUCLEOTIDE SEQUENCE</scope>
    <source>
        <strain evidence="10">Niue_2</strain>
        <tissue evidence="10">Leaf</tissue>
    </source>
</reference>
<evidence type="ECO:0000313" key="10">
    <source>
        <dbReference type="EMBL" id="MQL81191.1"/>
    </source>
</evidence>
<keyword evidence="11" id="KW-1185">Reference proteome</keyword>
<feature type="region of interest" description="Disordered" evidence="7">
    <location>
        <begin position="252"/>
        <end position="293"/>
    </location>
</feature>
<dbReference type="EMBL" id="NMUH01000553">
    <property type="protein sequence ID" value="MQL81191.1"/>
    <property type="molecule type" value="Genomic_DNA"/>
</dbReference>
<dbReference type="InterPro" id="IPR033468">
    <property type="entry name" value="Metaxin_GST"/>
</dbReference>
<keyword evidence="5" id="KW-0472">Membrane</keyword>
<comment type="caution">
    <text evidence="10">The sequence shown here is derived from an EMBL/GenBank/DDBJ whole genome shotgun (WGS) entry which is preliminary data.</text>
</comment>
<dbReference type="GO" id="GO:0007005">
    <property type="term" value="P:mitochondrion organization"/>
    <property type="evidence" value="ECO:0007669"/>
    <property type="project" value="InterPro"/>
</dbReference>
<proteinExistence type="inferred from homology"/>
<evidence type="ECO:0000256" key="6">
    <source>
        <dbReference type="PIRNR" id="PIRNR038150"/>
    </source>
</evidence>
<dbReference type="AlphaFoldDB" id="A0A843UCN0"/>
<name>A0A843UCN0_COLES</name>
<evidence type="ECO:0000259" key="8">
    <source>
        <dbReference type="Pfam" id="PF17171"/>
    </source>
</evidence>
<keyword evidence="4" id="KW-0496">Mitochondrion</keyword>
<evidence type="ECO:0000259" key="9">
    <source>
        <dbReference type="Pfam" id="PF17172"/>
    </source>
</evidence>
<evidence type="ECO:0000313" key="11">
    <source>
        <dbReference type="Proteomes" id="UP000652761"/>
    </source>
</evidence>
<dbReference type="InterPro" id="IPR012336">
    <property type="entry name" value="Thioredoxin-like_fold"/>
</dbReference>
<dbReference type="InterPro" id="IPR017410">
    <property type="entry name" value="Metaxin1/3"/>
</dbReference>
<dbReference type="Proteomes" id="UP000652761">
    <property type="component" value="Unassembled WGS sequence"/>
</dbReference>
<accession>A0A843UCN0</accession>
<comment type="subcellular location">
    <subcellularLocation>
        <location evidence="1 6">Mitochondrion outer membrane</location>
    </subcellularLocation>
</comment>
<gene>
    <name evidence="10" type="ORF">Taro_013652</name>
</gene>
<organism evidence="10 11">
    <name type="scientific">Colocasia esculenta</name>
    <name type="common">Wild taro</name>
    <name type="synonym">Arum esculentum</name>
    <dbReference type="NCBI Taxonomy" id="4460"/>
    <lineage>
        <taxon>Eukaryota</taxon>
        <taxon>Viridiplantae</taxon>
        <taxon>Streptophyta</taxon>
        <taxon>Embryophyta</taxon>
        <taxon>Tracheophyta</taxon>
        <taxon>Spermatophyta</taxon>
        <taxon>Magnoliopsida</taxon>
        <taxon>Liliopsida</taxon>
        <taxon>Araceae</taxon>
        <taxon>Aroideae</taxon>
        <taxon>Colocasieae</taxon>
        <taxon>Colocasia</taxon>
    </lineage>
</organism>